<keyword evidence="2" id="KW-1185">Reference proteome</keyword>
<dbReference type="AlphaFoldDB" id="A0ABD2WS73"/>
<accession>A0ABD2WS73</accession>
<sequence length="160" mass="17467">MKTSISSYIGIALRVRSTDPPLGHLHVLAAIVNTGGLAASSAVGSARSARVLHATGDPPPDDRSGLTPLIGTGPWKRRVNAARPQKYASIASRLPAPTYLPTYLPTYTESARTYVQLGLVHRHFIHSRLAPLRPLRHIVIPTRRLQLAARNVLNYALTWE</sequence>
<organism evidence="1 2">
    <name type="scientific">Trichogramma kaykai</name>
    <dbReference type="NCBI Taxonomy" id="54128"/>
    <lineage>
        <taxon>Eukaryota</taxon>
        <taxon>Metazoa</taxon>
        <taxon>Ecdysozoa</taxon>
        <taxon>Arthropoda</taxon>
        <taxon>Hexapoda</taxon>
        <taxon>Insecta</taxon>
        <taxon>Pterygota</taxon>
        <taxon>Neoptera</taxon>
        <taxon>Endopterygota</taxon>
        <taxon>Hymenoptera</taxon>
        <taxon>Apocrita</taxon>
        <taxon>Proctotrupomorpha</taxon>
        <taxon>Chalcidoidea</taxon>
        <taxon>Trichogrammatidae</taxon>
        <taxon>Trichogramma</taxon>
    </lineage>
</organism>
<dbReference type="EMBL" id="JBJJXI010000078">
    <property type="protein sequence ID" value="KAL3395755.1"/>
    <property type="molecule type" value="Genomic_DNA"/>
</dbReference>
<evidence type="ECO:0000313" key="1">
    <source>
        <dbReference type="EMBL" id="KAL3395755.1"/>
    </source>
</evidence>
<name>A0ABD2WS73_9HYME</name>
<dbReference type="Proteomes" id="UP001627154">
    <property type="component" value="Unassembled WGS sequence"/>
</dbReference>
<reference evidence="1 2" key="1">
    <citation type="journal article" date="2024" name="bioRxiv">
        <title>A reference genome for Trichogramma kaykai: A tiny desert-dwelling parasitoid wasp with competing sex-ratio distorters.</title>
        <authorList>
            <person name="Culotta J."/>
            <person name="Lindsey A.R."/>
        </authorList>
    </citation>
    <scope>NUCLEOTIDE SEQUENCE [LARGE SCALE GENOMIC DNA]</scope>
    <source>
        <strain evidence="1 2">KSX58</strain>
    </source>
</reference>
<proteinExistence type="predicted"/>
<protein>
    <submittedName>
        <fullName evidence="1">Uncharacterized protein</fullName>
    </submittedName>
</protein>
<evidence type="ECO:0000313" key="2">
    <source>
        <dbReference type="Proteomes" id="UP001627154"/>
    </source>
</evidence>
<gene>
    <name evidence="1" type="ORF">TKK_010287</name>
</gene>
<comment type="caution">
    <text evidence="1">The sequence shown here is derived from an EMBL/GenBank/DDBJ whole genome shotgun (WGS) entry which is preliminary data.</text>
</comment>